<dbReference type="SUPFAM" id="SSF56300">
    <property type="entry name" value="Metallo-dependent phosphatases"/>
    <property type="match status" value="1"/>
</dbReference>
<dbReference type="Gene3D" id="3.60.21.10">
    <property type="match status" value="1"/>
</dbReference>
<keyword evidence="1" id="KW-0479">Metal-binding</keyword>
<reference evidence="4 5" key="1">
    <citation type="submission" date="2016-02" db="EMBL/GenBank/DDBJ databases">
        <title>Genome sequence of Moorella mulderi DSM 14980.</title>
        <authorList>
            <person name="Poehlein A."/>
            <person name="Daniel R."/>
        </authorList>
    </citation>
    <scope>NUCLEOTIDE SEQUENCE [LARGE SCALE GENOMIC DNA]</scope>
    <source>
        <strain evidence="4 5">DSM 14980</strain>
    </source>
</reference>
<name>A0A151B0Z5_9FIRM</name>
<dbReference type="PANTHER" id="PTHR31302:SF31">
    <property type="entry name" value="PHOSPHODIESTERASE YAEI"/>
    <property type="match status" value="1"/>
</dbReference>
<dbReference type="EMBL" id="LTBC01000001">
    <property type="protein sequence ID" value="KYH33317.1"/>
    <property type="molecule type" value="Genomic_DNA"/>
</dbReference>
<protein>
    <submittedName>
        <fullName evidence="4">Putative metallophosphoesterase</fullName>
        <ecNumber evidence="4">3.1.-.-</ecNumber>
    </submittedName>
</protein>
<sequence>MKPWRRWLFGAALLLGFLLLLVFESVLGSHRLTVETVEVRLETLPPELDGLRIIQLSDVHYGFGWFRHKDRVISVIERVRSLSPDVVVLTGDLLDMSAPPSLVDALPLEGIKAPLGAYAVLGNHDHAVGQAVVVRALAGKGINVLVNESVRLENGGVPFWLVGVDDPFTGEPDLDKALTNVPMDAFKILLAHAPDFAPRAAEAGLPLVLSGHSHGGQVCLPGVGGLAYPPLGRKYSQGLHRVEGTRTWVYTNRGLGTSIVPVRLFCPPEVTVLTLRATREPAPR</sequence>
<evidence type="ECO:0000256" key="2">
    <source>
        <dbReference type="ARBA" id="ARBA00022801"/>
    </source>
</evidence>
<dbReference type="Pfam" id="PF00149">
    <property type="entry name" value="Metallophos"/>
    <property type="match status" value="1"/>
</dbReference>
<dbReference type="OrthoDB" id="9780884at2"/>
<keyword evidence="2 4" id="KW-0378">Hydrolase</keyword>
<dbReference type="GO" id="GO:0046872">
    <property type="term" value="F:metal ion binding"/>
    <property type="evidence" value="ECO:0007669"/>
    <property type="project" value="UniProtKB-KW"/>
</dbReference>
<organism evidence="4 5">
    <name type="scientific">Moorella mulderi DSM 14980</name>
    <dbReference type="NCBI Taxonomy" id="1122241"/>
    <lineage>
        <taxon>Bacteria</taxon>
        <taxon>Bacillati</taxon>
        <taxon>Bacillota</taxon>
        <taxon>Clostridia</taxon>
        <taxon>Neomoorellales</taxon>
        <taxon>Neomoorellaceae</taxon>
        <taxon>Neomoorella</taxon>
    </lineage>
</organism>
<dbReference type="Proteomes" id="UP000075670">
    <property type="component" value="Unassembled WGS sequence"/>
</dbReference>
<dbReference type="CDD" id="cd07385">
    <property type="entry name" value="MPP_YkuE_C"/>
    <property type="match status" value="1"/>
</dbReference>
<comment type="caution">
    <text evidence="4">The sequence shown here is derived from an EMBL/GenBank/DDBJ whole genome shotgun (WGS) entry which is preliminary data.</text>
</comment>
<dbReference type="InterPro" id="IPR004843">
    <property type="entry name" value="Calcineurin-like_PHP"/>
</dbReference>
<keyword evidence="5" id="KW-1185">Reference proteome</keyword>
<proteinExistence type="predicted"/>
<evidence type="ECO:0000256" key="1">
    <source>
        <dbReference type="ARBA" id="ARBA00022723"/>
    </source>
</evidence>
<dbReference type="PATRIC" id="fig|1122241.3.peg.19"/>
<dbReference type="GO" id="GO:0008758">
    <property type="term" value="F:UDP-2,3-diacylglucosamine hydrolase activity"/>
    <property type="evidence" value="ECO:0007669"/>
    <property type="project" value="TreeGrafter"/>
</dbReference>
<dbReference type="AlphaFoldDB" id="A0A151B0Z5"/>
<dbReference type="InterPro" id="IPR029052">
    <property type="entry name" value="Metallo-depent_PP-like"/>
</dbReference>
<evidence type="ECO:0000313" key="5">
    <source>
        <dbReference type="Proteomes" id="UP000075670"/>
    </source>
</evidence>
<feature type="domain" description="Calcineurin-like phosphoesterase" evidence="3">
    <location>
        <begin position="51"/>
        <end position="215"/>
    </location>
</feature>
<dbReference type="EC" id="3.1.-.-" evidence="4"/>
<dbReference type="InterPro" id="IPR051158">
    <property type="entry name" value="Metallophosphoesterase_sf"/>
</dbReference>
<dbReference type="GO" id="GO:0016020">
    <property type="term" value="C:membrane"/>
    <property type="evidence" value="ECO:0007669"/>
    <property type="project" value="GOC"/>
</dbReference>
<dbReference type="RefSeq" id="WP_062279947.1">
    <property type="nucleotide sequence ID" value="NZ_LTBC01000001.1"/>
</dbReference>
<evidence type="ECO:0000313" key="4">
    <source>
        <dbReference type="EMBL" id="KYH33317.1"/>
    </source>
</evidence>
<gene>
    <name evidence="4" type="ORF">MOMUL_00180</name>
</gene>
<evidence type="ECO:0000259" key="3">
    <source>
        <dbReference type="Pfam" id="PF00149"/>
    </source>
</evidence>
<dbReference type="GO" id="GO:0009245">
    <property type="term" value="P:lipid A biosynthetic process"/>
    <property type="evidence" value="ECO:0007669"/>
    <property type="project" value="TreeGrafter"/>
</dbReference>
<dbReference type="PANTHER" id="PTHR31302">
    <property type="entry name" value="TRANSMEMBRANE PROTEIN WITH METALLOPHOSPHOESTERASE DOMAIN-RELATED"/>
    <property type="match status" value="1"/>
</dbReference>
<accession>A0A151B0Z5</accession>